<accession>A0ABN1ILD6</accession>
<evidence type="ECO:0000313" key="2">
    <source>
        <dbReference type="EMBL" id="GAA0716454.1"/>
    </source>
</evidence>
<feature type="signal peptide" evidence="1">
    <location>
        <begin position="1"/>
        <end position="23"/>
    </location>
</feature>
<organism evidence="2 3">
    <name type="scientific">Dokdonella soli</name>
    <dbReference type="NCBI Taxonomy" id="529810"/>
    <lineage>
        <taxon>Bacteria</taxon>
        <taxon>Pseudomonadati</taxon>
        <taxon>Pseudomonadota</taxon>
        <taxon>Gammaproteobacteria</taxon>
        <taxon>Lysobacterales</taxon>
        <taxon>Rhodanobacteraceae</taxon>
        <taxon>Dokdonella</taxon>
    </lineage>
</organism>
<dbReference type="RefSeq" id="WP_343791186.1">
    <property type="nucleotide sequence ID" value="NZ_BAAAEU010000010.1"/>
</dbReference>
<keyword evidence="1" id="KW-0732">Signal</keyword>
<reference evidence="2 3" key="1">
    <citation type="journal article" date="2019" name="Int. J. Syst. Evol. Microbiol.">
        <title>The Global Catalogue of Microorganisms (GCM) 10K type strain sequencing project: providing services to taxonomists for standard genome sequencing and annotation.</title>
        <authorList>
            <consortium name="The Broad Institute Genomics Platform"/>
            <consortium name="The Broad Institute Genome Sequencing Center for Infectious Disease"/>
            <person name="Wu L."/>
            <person name="Ma J."/>
        </authorList>
    </citation>
    <scope>NUCLEOTIDE SEQUENCE [LARGE SCALE GENOMIC DNA]</scope>
    <source>
        <strain evidence="2 3">JCM 15421</strain>
    </source>
</reference>
<feature type="chain" id="PRO_5046968170" evidence="1">
    <location>
        <begin position="24"/>
        <end position="214"/>
    </location>
</feature>
<name>A0ABN1ILD6_9GAMM</name>
<sequence length="214" mass="22380">MNIRTVSFIVAAALTQTPTLAAAAPGAQSFDAAMSGSSPPLEVVDAAHAVVGRYVRSTPDLQGAVVLNAKGYSFAIQAANAQLYGNEVFPLDGFAADAFPAYRAIGHLSSDCSGSAYLLVPEAGYVVRTTVYNGSYQMVFAPIGELPLVRTFGSVRTESSSDCGRLGSPEDHWSVSAYPNSEYVTGFPLSGYVAPLAIRIVDDIFVDGFDPAAP</sequence>
<evidence type="ECO:0000256" key="1">
    <source>
        <dbReference type="SAM" id="SignalP"/>
    </source>
</evidence>
<dbReference type="EMBL" id="BAAAEU010000010">
    <property type="protein sequence ID" value="GAA0716454.1"/>
    <property type="molecule type" value="Genomic_DNA"/>
</dbReference>
<proteinExistence type="predicted"/>
<gene>
    <name evidence="2" type="ORF">GCM10009105_22890</name>
</gene>
<protein>
    <submittedName>
        <fullName evidence="2">Uncharacterized protein</fullName>
    </submittedName>
</protein>
<evidence type="ECO:0000313" key="3">
    <source>
        <dbReference type="Proteomes" id="UP001501523"/>
    </source>
</evidence>
<keyword evidence="3" id="KW-1185">Reference proteome</keyword>
<comment type="caution">
    <text evidence="2">The sequence shown here is derived from an EMBL/GenBank/DDBJ whole genome shotgun (WGS) entry which is preliminary data.</text>
</comment>
<dbReference type="Proteomes" id="UP001501523">
    <property type="component" value="Unassembled WGS sequence"/>
</dbReference>